<sequence>MRKGILAIAAAGSVFAITAAGATGLTLTGGTSAANNIESHASVSVSTSVCTGTPAISYTYNGAVTTITDVNITGLTCSTPATGFKYVFSVALNGGTATTKDVTAAVLVGATTDVTLDSAYAVGTPLTSVALDITVAAV</sequence>
<dbReference type="AlphaFoldDB" id="A0A6J7JG95"/>
<organism evidence="1">
    <name type="scientific">freshwater metagenome</name>
    <dbReference type="NCBI Taxonomy" id="449393"/>
    <lineage>
        <taxon>unclassified sequences</taxon>
        <taxon>metagenomes</taxon>
        <taxon>ecological metagenomes</taxon>
    </lineage>
</organism>
<protein>
    <submittedName>
        <fullName evidence="1">Unannotated protein</fullName>
    </submittedName>
</protein>
<proteinExistence type="predicted"/>
<reference evidence="1" key="1">
    <citation type="submission" date="2020-05" db="EMBL/GenBank/DDBJ databases">
        <authorList>
            <person name="Chiriac C."/>
            <person name="Salcher M."/>
            <person name="Ghai R."/>
            <person name="Kavagutti S V."/>
        </authorList>
    </citation>
    <scope>NUCLEOTIDE SEQUENCE</scope>
</reference>
<evidence type="ECO:0000313" key="2">
    <source>
        <dbReference type="EMBL" id="CAB5016615.1"/>
    </source>
</evidence>
<accession>A0A6J7JG95</accession>
<name>A0A6J7JG95_9ZZZZ</name>
<gene>
    <name evidence="1" type="ORF">UFOPK3773_00894</name>
    <name evidence="2" type="ORF">UFOPK3992_01491</name>
</gene>
<evidence type="ECO:0000313" key="1">
    <source>
        <dbReference type="EMBL" id="CAB4941634.1"/>
    </source>
</evidence>
<dbReference type="EMBL" id="CAFBNF010000082">
    <property type="protein sequence ID" value="CAB4941634.1"/>
    <property type="molecule type" value="Genomic_DNA"/>
</dbReference>
<dbReference type="EMBL" id="CAFBOZ010000235">
    <property type="protein sequence ID" value="CAB5016615.1"/>
    <property type="molecule type" value="Genomic_DNA"/>
</dbReference>